<organism evidence="2 3">
    <name type="scientific">Trifolium medium</name>
    <dbReference type="NCBI Taxonomy" id="97028"/>
    <lineage>
        <taxon>Eukaryota</taxon>
        <taxon>Viridiplantae</taxon>
        <taxon>Streptophyta</taxon>
        <taxon>Embryophyta</taxon>
        <taxon>Tracheophyta</taxon>
        <taxon>Spermatophyta</taxon>
        <taxon>Magnoliopsida</taxon>
        <taxon>eudicotyledons</taxon>
        <taxon>Gunneridae</taxon>
        <taxon>Pentapetalae</taxon>
        <taxon>rosids</taxon>
        <taxon>fabids</taxon>
        <taxon>Fabales</taxon>
        <taxon>Fabaceae</taxon>
        <taxon>Papilionoideae</taxon>
        <taxon>50 kb inversion clade</taxon>
        <taxon>NPAAA clade</taxon>
        <taxon>Hologalegina</taxon>
        <taxon>IRL clade</taxon>
        <taxon>Trifolieae</taxon>
        <taxon>Trifolium</taxon>
    </lineage>
</organism>
<dbReference type="Pfam" id="PF04782">
    <property type="entry name" value="DUF632"/>
    <property type="match status" value="1"/>
</dbReference>
<proteinExistence type="predicted"/>
<dbReference type="EMBL" id="LXQA010094296">
    <property type="protein sequence ID" value="MCI14917.1"/>
    <property type="molecule type" value="Genomic_DNA"/>
</dbReference>
<sequence length="72" mass="8149">ATSKMLHLVAPSLSVVSSASRNTQSTAPNNMDLDVELTTRSRNLSSTLHKLYLWEKKLYNEVKVCYFMSITK</sequence>
<dbReference type="AlphaFoldDB" id="A0A392PTD4"/>
<name>A0A392PTD4_9FABA</name>
<evidence type="ECO:0000313" key="2">
    <source>
        <dbReference type="EMBL" id="MCI14917.1"/>
    </source>
</evidence>
<reference evidence="2 3" key="1">
    <citation type="journal article" date="2018" name="Front. Plant Sci.">
        <title>Red Clover (Trifolium pratense) and Zigzag Clover (T. medium) - A Picture of Genomic Similarities and Differences.</title>
        <authorList>
            <person name="Dluhosova J."/>
            <person name="Istvanek J."/>
            <person name="Nedelnik J."/>
            <person name="Repkova J."/>
        </authorList>
    </citation>
    <scope>NUCLEOTIDE SEQUENCE [LARGE SCALE GENOMIC DNA]</scope>
    <source>
        <strain evidence="3">cv. 10/8</strain>
        <tissue evidence="2">Leaf</tissue>
    </source>
</reference>
<feature type="non-terminal residue" evidence="2">
    <location>
        <position position="1"/>
    </location>
</feature>
<evidence type="ECO:0000259" key="1">
    <source>
        <dbReference type="Pfam" id="PF04782"/>
    </source>
</evidence>
<protein>
    <submittedName>
        <fullName evidence="2">BZIP transcription factor BZIP107</fullName>
    </submittedName>
</protein>
<feature type="domain" description="DUF632" evidence="1">
    <location>
        <begin position="15"/>
        <end position="64"/>
    </location>
</feature>
<keyword evidence="3" id="KW-1185">Reference proteome</keyword>
<dbReference type="InterPro" id="IPR006867">
    <property type="entry name" value="DUF632"/>
</dbReference>
<comment type="caution">
    <text evidence="2">The sequence shown here is derived from an EMBL/GenBank/DDBJ whole genome shotgun (WGS) entry which is preliminary data.</text>
</comment>
<dbReference type="PANTHER" id="PTHR21450:SF41">
    <property type="entry name" value="RNA POLYMERASE SUBUNIT BETA, PUTATIVE (DUF630 AND DUF632)-RELATED"/>
    <property type="match status" value="1"/>
</dbReference>
<dbReference type="Proteomes" id="UP000265520">
    <property type="component" value="Unassembled WGS sequence"/>
</dbReference>
<evidence type="ECO:0000313" key="3">
    <source>
        <dbReference type="Proteomes" id="UP000265520"/>
    </source>
</evidence>
<dbReference type="PANTHER" id="PTHR21450">
    <property type="entry name" value="PROTEIN ALTERED PHOSPHATE STARVATION RESPONSE 1"/>
    <property type="match status" value="1"/>
</dbReference>
<accession>A0A392PTD4</accession>